<protein>
    <submittedName>
        <fullName evidence="2">Xanthine dehydrogenase family protein molybdopterin-binding subunit</fullName>
    </submittedName>
</protein>
<dbReference type="InterPro" id="IPR052516">
    <property type="entry name" value="N-heterocyclic_Hydroxylase"/>
</dbReference>
<dbReference type="PANTHER" id="PTHR47495">
    <property type="entry name" value="ALDEHYDE DEHYDROGENASE"/>
    <property type="match status" value="1"/>
</dbReference>
<comment type="caution">
    <text evidence="2">The sequence shown here is derived from an EMBL/GenBank/DDBJ whole genome shotgun (WGS) entry which is preliminary data.</text>
</comment>
<dbReference type="InterPro" id="IPR000674">
    <property type="entry name" value="Ald_Oxase/Xan_DH_a/b"/>
</dbReference>
<accession>A0ABT7NDM3</accession>
<dbReference type="EMBL" id="JASZYV010000003">
    <property type="protein sequence ID" value="MDM0046046.1"/>
    <property type="molecule type" value="Genomic_DNA"/>
</dbReference>
<name>A0ABT7NDM3_9BURK</name>
<dbReference type="InterPro" id="IPR012368">
    <property type="entry name" value="OxRdtase_Mopterin-bd_su_IorB"/>
</dbReference>
<dbReference type="Pfam" id="PF20256">
    <property type="entry name" value="MoCoBD_2"/>
    <property type="match status" value="2"/>
</dbReference>
<gene>
    <name evidence="2" type="ORF">QTH91_16270</name>
</gene>
<evidence type="ECO:0000259" key="1">
    <source>
        <dbReference type="SMART" id="SM01008"/>
    </source>
</evidence>
<reference evidence="2" key="1">
    <citation type="submission" date="2023-06" db="EMBL/GenBank/DDBJ databases">
        <authorList>
            <person name="Jiang Y."/>
            <person name="Liu Q."/>
        </authorList>
    </citation>
    <scope>NUCLEOTIDE SEQUENCE</scope>
    <source>
        <strain evidence="2">CGMCC 1.12089</strain>
    </source>
</reference>
<organism evidence="2 3">
    <name type="scientific">Variovorax dokdonensis</name>
    <dbReference type="NCBI Taxonomy" id="344883"/>
    <lineage>
        <taxon>Bacteria</taxon>
        <taxon>Pseudomonadati</taxon>
        <taxon>Pseudomonadota</taxon>
        <taxon>Betaproteobacteria</taxon>
        <taxon>Burkholderiales</taxon>
        <taxon>Comamonadaceae</taxon>
        <taxon>Variovorax</taxon>
    </lineage>
</organism>
<dbReference type="Gene3D" id="3.30.365.10">
    <property type="entry name" value="Aldehyde oxidase/xanthine dehydrogenase, molybdopterin binding domain"/>
    <property type="match status" value="4"/>
</dbReference>
<dbReference type="Gene3D" id="3.90.1170.50">
    <property type="entry name" value="Aldehyde oxidase/xanthine dehydrogenase, a/b hammerhead"/>
    <property type="match status" value="1"/>
</dbReference>
<dbReference type="InterPro" id="IPR046867">
    <property type="entry name" value="AldOxase/xan_DH_MoCoBD2"/>
</dbReference>
<dbReference type="PANTHER" id="PTHR47495:SF3">
    <property type="entry name" value="BLR6219 PROTEIN"/>
    <property type="match status" value="1"/>
</dbReference>
<dbReference type="Pfam" id="PF02738">
    <property type="entry name" value="MoCoBD_1"/>
    <property type="match status" value="1"/>
</dbReference>
<dbReference type="SUPFAM" id="SSF56003">
    <property type="entry name" value="Molybdenum cofactor-binding domain"/>
    <property type="match status" value="2"/>
</dbReference>
<dbReference type="InterPro" id="IPR008274">
    <property type="entry name" value="AldOxase/xan_DH_MoCoBD1"/>
</dbReference>
<dbReference type="Proteomes" id="UP001174908">
    <property type="component" value="Unassembled WGS sequence"/>
</dbReference>
<dbReference type="PIRSF" id="PIRSF036389">
    <property type="entry name" value="IOR_B"/>
    <property type="match status" value="1"/>
</dbReference>
<evidence type="ECO:0000313" key="2">
    <source>
        <dbReference type="EMBL" id="MDM0046046.1"/>
    </source>
</evidence>
<dbReference type="InterPro" id="IPR037165">
    <property type="entry name" value="AldOxase/xan_DH_Mopterin-bd_sf"/>
</dbReference>
<proteinExistence type="predicted"/>
<sequence>MPNGVVEDPTVFVAIAADGIVAITCHRAEMGQGVRTGVPMILADELEADWAKVRVTQAPGDEARYGNQDTDGSRTTRHFFMPMRRCGAAARQMLESAAAARWGVPVAEVSARNHQLVHGPSGRTLGFGEVAADAAKLPVPATADLRLKKPADFRYIGTGKVPIVDGFDITTGRAQFGIDVLQPDMLFAVVARSPSYGGSLKRFDAAEAMKVPGVVKVVEIKGSPVPAAYLPLPGVAVIATNTWAAMQGRKALKLEWEGGPNGNYDSTAYRAELEAAAAKPGKVVRTAGDVDAAMKSADKVVKASYYIPHLAQAPMEPPSATARVANGRCELWGPFQSPQAVRGDVAKRLGMDAKDVTVNVTLLGGGFGRKSKGDFATEAALLAGQTEGKPVKVIWTREDDLHHGFYHTVSVEHLEAGLDKSGKPVAWLHRSVGPTLMALFMPDPKLESPIELGMGLANVPFAVSNLRLENPEAAAHTRVGWYRAVSNIPHAFAIQSFVDELAVAAGRDPKDFLLELLGPPRKIDPRDVNDTWNHGEDPALYPIDTGRLRRVAELAAKEAGWGRKMDKGHGLGIAAHYSFTTYVASVVEVAVGDKGELVIPRVDIAIDCGGIVNPERVRAQMEGACVMGIGNALAGEISFKDGRPMQDNFHQYEVLRMSAAPREIRVHMVPGDYDAPLGGVGEPGVPPIAPALCNAIHAATGKRIRNLPIRDQMKA</sequence>
<feature type="domain" description="Aldehyde oxidase/xanthine dehydrogenase a/b hammerhead" evidence="1">
    <location>
        <begin position="171"/>
        <end position="260"/>
    </location>
</feature>
<keyword evidence="3" id="KW-1185">Reference proteome</keyword>
<evidence type="ECO:0000313" key="3">
    <source>
        <dbReference type="Proteomes" id="UP001174908"/>
    </source>
</evidence>
<dbReference type="SMART" id="SM01008">
    <property type="entry name" value="Ald_Xan_dh_C"/>
    <property type="match status" value="1"/>
</dbReference>